<name>A0A0P1A8F0_PLAHL</name>
<dbReference type="EMBL" id="CCYD01000252">
    <property type="protein sequence ID" value="CEG36975.1"/>
    <property type="molecule type" value="Genomic_DNA"/>
</dbReference>
<evidence type="ECO:0000313" key="2">
    <source>
        <dbReference type="EMBL" id="CEG36975.1"/>
    </source>
</evidence>
<keyword evidence="3" id="KW-1185">Reference proteome</keyword>
<evidence type="ECO:0000313" key="3">
    <source>
        <dbReference type="Proteomes" id="UP000054928"/>
    </source>
</evidence>
<keyword evidence="1" id="KW-0175">Coiled coil</keyword>
<organism evidence="2 3">
    <name type="scientific">Plasmopara halstedii</name>
    <name type="common">Downy mildew of sunflower</name>
    <dbReference type="NCBI Taxonomy" id="4781"/>
    <lineage>
        <taxon>Eukaryota</taxon>
        <taxon>Sar</taxon>
        <taxon>Stramenopiles</taxon>
        <taxon>Oomycota</taxon>
        <taxon>Peronosporomycetes</taxon>
        <taxon>Peronosporales</taxon>
        <taxon>Peronosporaceae</taxon>
        <taxon>Plasmopara</taxon>
    </lineage>
</organism>
<feature type="coiled-coil region" evidence="1">
    <location>
        <begin position="83"/>
        <end position="142"/>
    </location>
</feature>
<dbReference type="RefSeq" id="XP_024573344.1">
    <property type="nucleotide sequence ID" value="XM_024722250.1"/>
</dbReference>
<feature type="coiled-coil region" evidence="1">
    <location>
        <begin position="27"/>
        <end position="54"/>
    </location>
</feature>
<evidence type="ECO:0000256" key="1">
    <source>
        <dbReference type="SAM" id="Coils"/>
    </source>
</evidence>
<protein>
    <submittedName>
        <fullName evidence="2">Uncharacterized protein</fullName>
    </submittedName>
</protein>
<reference evidence="3" key="1">
    <citation type="submission" date="2014-09" db="EMBL/GenBank/DDBJ databases">
        <authorList>
            <person name="Sharma Rahul"/>
            <person name="Thines Marco"/>
        </authorList>
    </citation>
    <scope>NUCLEOTIDE SEQUENCE [LARGE SCALE GENOMIC DNA]</scope>
</reference>
<dbReference type="OMA" id="YILRAWT"/>
<sequence>MPLGTKVPDKIDFYPAVLNTTDRKSGALAAELELKGANDRVDRLEWQLLNAEETICHLKAEKLAAFRDVEQLNIKAHFVPKQVLELETRLAEQTQIYESEKEQRMAEFRDQERELTTLRVKLEDTTRQYEELQLKYMELLNNKDKVITVDFCHITGVTQLSSYEDTEKCVAGRARAPADADTVNSKWQEESVRHPTPHFDLESPEVDYILRAWTKNMRKMRYMRRWLVQVANTKGSLPDDFPMGVELPRLPPEVRDGFLTLVLPLLRKQTQREILAHCRQYNDGIHTDVRFRIVPRE</sequence>
<dbReference type="GeneID" id="36399278"/>
<dbReference type="Proteomes" id="UP000054928">
    <property type="component" value="Unassembled WGS sequence"/>
</dbReference>
<accession>A0A0P1A8F0</accession>
<proteinExistence type="predicted"/>
<dbReference type="AlphaFoldDB" id="A0A0P1A8F0"/>
<dbReference type="OrthoDB" id="67951at2759"/>